<evidence type="ECO:0000313" key="1">
    <source>
        <dbReference type="EMBL" id="SVA96648.1"/>
    </source>
</evidence>
<sequence>VDKEKIDYKSSGVDIDAGNKAVSLIKG</sequence>
<accession>A0A382A529</accession>
<organism evidence="1">
    <name type="scientific">marine metagenome</name>
    <dbReference type="NCBI Taxonomy" id="408172"/>
    <lineage>
        <taxon>unclassified sequences</taxon>
        <taxon>metagenomes</taxon>
        <taxon>ecological metagenomes</taxon>
    </lineage>
</organism>
<proteinExistence type="predicted"/>
<name>A0A382A529_9ZZZZ</name>
<dbReference type="AlphaFoldDB" id="A0A382A529"/>
<gene>
    <name evidence="1" type="ORF">METZ01_LOCUS149502</name>
</gene>
<dbReference type="EMBL" id="UINC01023949">
    <property type="protein sequence ID" value="SVA96648.1"/>
    <property type="molecule type" value="Genomic_DNA"/>
</dbReference>
<feature type="non-terminal residue" evidence="1">
    <location>
        <position position="1"/>
    </location>
</feature>
<evidence type="ECO:0008006" key="2">
    <source>
        <dbReference type="Google" id="ProtNLM"/>
    </source>
</evidence>
<feature type="non-terminal residue" evidence="1">
    <location>
        <position position="27"/>
    </location>
</feature>
<protein>
    <recommendedName>
        <fullName evidence="2">Phosphoribosylformylglycinamidine cyclo-ligase</fullName>
    </recommendedName>
</protein>
<reference evidence="1" key="1">
    <citation type="submission" date="2018-05" db="EMBL/GenBank/DDBJ databases">
        <authorList>
            <person name="Lanie J.A."/>
            <person name="Ng W.-L."/>
            <person name="Kazmierczak K.M."/>
            <person name="Andrzejewski T.M."/>
            <person name="Davidsen T.M."/>
            <person name="Wayne K.J."/>
            <person name="Tettelin H."/>
            <person name="Glass J.I."/>
            <person name="Rusch D."/>
            <person name="Podicherti R."/>
            <person name="Tsui H.-C.T."/>
            <person name="Winkler M.E."/>
        </authorList>
    </citation>
    <scope>NUCLEOTIDE SEQUENCE</scope>
</reference>